<gene>
    <name evidence="1" type="ORF">NDN08_007669</name>
</gene>
<dbReference type="AlphaFoldDB" id="A0AAV8V111"/>
<evidence type="ECO:0000313" key="1">
    <source>
        <dbReference type="EMBL" id="KAJ8907558.1"/>
    </source>
</evidence>
<sequence length="74" mass="7895">MNMGVNAMAVLWLHGVEVDDERPKRGSSDEDVLSICCDEIGEDQVEVGSISGSCEGEFDEIFGDDACGQKALGK</sequence>
<protein>
    <submittedName>
        <fullName evidence="1">Uncharacterized protein</fullName>
    </submittedName>
</protein>
<proteinExistence type="predicted"/>
<dbReference type="EMBL" id="JAMWBK010000002">
    <property type="protein sequence ID" value="KAJ8907558.1"/>
    <property type="molecule type" value="Genomic_DNA"/>
</dbReference>
<comment type="caution">
    <text evidence="1">The sequence shown here is derived from an EMBL/GenBank/DDBJ whole genome shotgun (WGS) entry which is preliminary data.</text>
</comment>
<organism evidence="1 2">
    <name type="scientific">Rhodosorus marinus</name>
    <dbReference type="NCBI Taxonomy" id="101924"/>
    <lineage>
        <taxon>Eukaryota</taxon>
        <taxon>Rhodophyta</taxon>
        <taxon>Stylonematophyceae</taxon>
        <taxon>Stylonematales</taxon>
        <taxon>Stylonemataceae</taxon>
        <taxon>Rhodosorus</taxon>
    </lineage>
</organism>
<accession>A0AAV8V111</accession>
<reference evidence="1 2" key="1">
    <citation type="journal article" date="2023" name="Nat. Commun.">
        <title>Origin of minicircular mitochondrial genomes in red algae.</title>
        <authorList>
            <person name="Lee Y."/>
            <person name="Cho C.H."/>
            <person name="Lee Y.M."/>
            <person name="Park S.I."/>
            <person name="Yang J.H."/>
            <person name="West J.A."/>
            <person name="Bhattacharya D."/>
            <person name="Yoon H.S."/>
        </authorList>
    </citation>
    <scope>NUCLEOTIDE SEQUENCE [LARGE SCALE GENOMIC DNA]</scope>
    <source>
        <strain evidence="1 2">CCMP1338</strain>
        <tissue evidence="1">Whole cell</tissue>
    </source>
</reference>
<keyword evidence="2" id="KW-1185">Reference proteome</keyword>
<evidence type="ECO:0000313" key="2">
    <source>
        <dbReference type="Proteomes" id="UP001157974"/>
    </source>
</evidence>
<name>A0AAV8V111_9RHOD</name>
<dbReference type="Proteomes" id="UP001157974">
    <property type="component" value="Unassembled WGS sequence"/>
</dbReference>